<organism evidence="2 3">
    <name type="scientific">Rugamonas apoptosis</name>
    <dbReference type="NCBI Taxonomy" id="2758570"/>
    <lineage>
        <taxon>Bacteria</taxon>
        <taxon>Pseudomonadati</taxon>
        <taxon>Pseudomonadota</taxon>
        <taxon>Betaproteobacteria</taxon>
        <taxon>Burkholderiales</taxon>
        <taxon>Oxalobacteraceae</taxon>
        <taxon>Telluria group</taxon>
        <taxon>Rugamonas</taxon>
    </lineage>
</organism>
<feature type="compositionally biased region" description="Basic and acidic residues" evidence="1">
    <location>
        <begin position="23"/>
        <end position="32"/>
    </location>
</feature>
<dbReference type="AlphaFoldDB" id="A0A7W2ILI3"/>
<proteinExistence type="predicted"/>
<protein>
    <submittedName>
        <fullName evidence="2">Uncharacterized protein</fullName>
    </submittedName>
</protein>
<comment type="caution">
    <text evidence="2">The sequence shown here is derived from an EMBL/GenBank/DDBJ whole genome shotgun (WGS) entry which is preliminary data.</text>
</comment>
<dbReference type="EMBL" id="JACEZU010000007">
    <property type="protein sequence ID" value="MBA5688594.1"/>
    <property type="molecule type" value="Genomic_DNA"/>
</dbReference>
<feature type="region of interest" description="Disordered" evidence="1">
    <location>
        <begin position="1"/>
        <end position="32"/>
    </location>
</feature>
<dbReference type="RefSeq" id="WP_182154416.1">
    <property type="nucleotide sequence ID" value="NZ_JACEZU010000007.1"/>
</dbReference>
<sequence>MAPPKEQPVLAPHSEFPDLLEPGAERDGRSGLRDRALSQAREIAHEMAPRGEIAPALSRQERLAQGIAAAFKTRTTTFEELRAADGSPITKVSGPAGTYCIMRDTNLGAGHDTIRNGARDKFVKCPH</sequence>
<accession>A0A7W2ILI3</accession>
<keyword evidence="3" id="KW-1185">Reference proteome</keyword>
<evidence type="ECO:0000256" key="1">
    <source>
        <dbReference type="SAM" id="MobiDB-lite"/>
    </source>
</evidence>
<gene>
    <name evidence="2" type="ORF">H3H39_16225</name>
</gene>
<dbReference type="Proteomes" id="UP000573499">
    <property type="component" value="Unassembled WGS sequence"/>
</dbReference>
<evidence type="ECO:0000313" key="3">
    <source>
        <dbReference type="Proteomes" id="UP000573499"/>
    </source>
</evidence>
<name>A0A7W2ILI3_9BURK</name>
<evidence type="ECO:0000313" key="2">
    <source>
        <dbReference type="EMBL" id="MBA5688594.1"/>
    </source>
</evidence>
<reference evidence="2 3" key="1">
    <citation type="submission" date="2020-07" db="EMBL/GenBank/DDBJ databases">
        <title>Novel species isolated from subtropical streams in China.</title>
        <authorList>
            <person name="Lu H."/>
        </authorList>
    </citation>
    <scope>NUCLEOTIDE SEQUENCE [LARGE SCALE GENOMIC DNA]</scope>
    <source>
        <strain evidence="2 3">LX47W</strain>
    </source>
</reference>